<dbReference type="Proteomes" id="UP000193642">
    <property type="component" value="Unassembled WGS sequence"/>
</dbReference>
<dbReference type="AlphaFoldDB" id="A0A1Y2CM94"/>
<proteinExistence type="predicted"/>
<gene>
    <name evidence="1" type="ORF">BCR33DRAFT_735599</name>
</gene>
<comment type="caution">
    <text evidence="1">The sequence shown here is derived from an EMBL/GenBank/DDBJ whole genome shotgun (WGS) entry which is preliminary data.</text>
</comment>
<dbReference type="OrthoDB" id="10405802at2759"/>
<accession>A0A1Y2CM94</accession>
<name>A0A1Y2CM94_9FUNG</name>
<dbReference type="EMBL" id="MCGO01000012">
    <property type="protein sequence ID" value="ORY48077.1"/>
    <property type="molecule type" value="Genomic_DNA"/>
</dbReference>
<protein>
    <submittedName>
        <fullName evidence="1">Uncharacterized protein</fullName>
    </submittedName>
</protein>
<evidence type="ECO:0000313" key="2">
    <source>
        <dbReference type="Proteomes" id="UP000193642"/>
    </source>
</evidence>
<evidence type="ECO:0000313" key="1">
    <source>
        <dbReference type="EMBL" id="ORY48077.1"/>
    </source>
</evidence>
<reference evidence="1 2" key="1">
    <citation type="submission" date="2016-07" db="EMBL/GenBank/DDBJ databases">
        <title>Pervasive Adenine N6-methylation of Active Genes in Fungi.</title>
        <authorList>
            <consortium name="DOE Joint Genome Institute"/>
            <person name="Mondo S.J."/>
            <person name="Dannebaum R.O."/>
            <person name="Kuo R.C."/>
            <person name="Labutti K."/>
            <person name="Haridas S."/>
            <person name="Kuo A."/>
            <person name="Salamov A."/>
            <person name="Ahrendt S.R."/>
            <person name="Lipzen A."/>
            <person name="Sullivan W."/>
            <person name="Andreopoulos W.B."/>
            <person name="Clum A."/>
            <person name="Lindquist E."/>
            <person name="Daum C."/>
            <person name="Ramamoorthy G.K."/>
            <person name="Gryganskyi A."/>
            <person name="Culley D."/>
            <person name="Magnuson J.K."/>
            <person name="James T.Y."/>
            <person name="O'Malley M.A."/>
            <person name="Stajich J.E."/>
            <person name="Spatafora J.W."/>
            <person name="Visel A."/>
            <person name="Grigoriev I.V."/>
        </authorList>
    </citation>
    <scope>NUCLEOTIDE SEQUENCE [LARGE SCALE GENOMIC DNA]</scope>
    <source>
        <strain evidence="1 2">JEL800</strain>
    </source>
</reference>
<organism evidence="1 2">
    <name type="scientific">Rhizoclosmatium globosum</name>
    <dbReference type="NCBI Taxonomy" id="329046"/>
    <lineage>
        <taxon>Eukaryota</taxon>
        <taxon>Fungi</taxon>
        <taxon>Fungi incertae sedis</taxon>
        <taxon>Chytridiomycota</taxon>
        <taxon>Chytridiomycota incertae sedis</taxon>
        <taxon>Chytridiomycetes</taxon>
        <taxon>Chytridiales</taxon>
        <taxon>Chytriomycetaceae</taxon>
        <taxon>Rhizoclosmatium</taxon>
    </lineage>
</organism>
<sequence>MSFQHLTLYSGTTCAPGSATFGLTTSISALTNGLSTCSSVVGSGVNCKAFGNFSESLSCSSGYLDLIKLTTGPVLAISVYFDVACGVLHTQSSQCQKLEV</sequence>
<keyword evidence="2" id="KW-1185">Reference proteome</keyword>